<dbReference type="EMBL" id="JAJSOW010000107">
    <property type="protein sequence ID" value="KAI9156987.1"/>
    <property type="molecule type" value="Genomic_DNA"/>
</dbReference>
<sequence length="85" mass="8935">MKAGNASQFGGSEEMDIEVGPDNLDTSMIGNSIPNIVVDLGKMEPIMLHRNFIGTNPISFIFGVACVKGIQNLAHLKGCVGVSMG</sequence>
<evidence type="ECO:0000313" key="1">
    <source>
        <dbReference type="EMBL" id="KAI9156987.1"/>
    </source>
</evidence>
<proteinExistence type="predicted"/>
<comment type="caution">
    <text evidence="1">The sequence shown here is derived from an EMBL/GenBank/DDBJ whole genome shotgun (WGS) entry which is preliminary data.</text>
</comment>
<dbReference type="AlphaFoldDB" id="A0AAD5IAT0"/>
<accession>A0AAD5IAT0</accession>
<dbReference type="Proteomes" id="UP001064489">
    <property type="component" value="Chromosome 12"/>
</dbReference>
<gene>
    <name evidence="1" type="ORF">LWI28_015139</name>
</gene>
<reference evidence="1" key="1">
    <citation type="journal article" date="2022" name="Plant J.">
        <title>Strategies of tolerance reflected in two North American maple genomes.</title>
        <authorList>
            <person name="McEvoy S.L."/>
            <person name="Sezen U.U."/>
            <person name="Trouern-Trend A."/>
            <person name="McMahon S.M."/>
            <person name="Schaberg P.G."/>
            <person name="Yang J."/>
            <person name="Wegrzyn J.L."/>
            <person name="Swenson N.G."/>
        </authorList>
    </citation>
    <scope>NUCLEOTIDE SEQUENCE</scope>
    <source>
        <strain evidence="1">91603</strain>
    </source>
</reference>
<name>A0AAD5IAT0_ACENE</name>
<protein>
    <submittedName>
        <fullName evidence="1">Uncharacterized protein</fullName>
    </submittedName>
</protein>
<evidence type="ECO:0000313" key="2">
    <source>
        <dbReference type="Proteomes" id="UP001064489"/>
    </source>
</evidence>
<keyword evidence="2" id="KW-1185">Reference proteome</keyword>
<organism evidence="1 2">
    <name type="scientific">Acer negundo</name>
    <name type="common">Box elder</name>
    <dbReference type="NCBI Taxonomy" id="4023"/>
    <lineage>
        <taxon>Eukaryota</taxon>
        <taxon>Viridiplantae</taxon>
        <taxon>Streptophyta</taxon>
        <taxon>Embryophyta</taxon>
        <taxon>Tracheophyta</taxon>
        <taxon>Spermatophyta</taxon>
        <taxon>Magnoliopsida</taxon>
        <taxon>eudicotyledons</taxon>
        <taxon>Gunneridae</taxon>
        <taxon>Pentapetalae</taxon>
        <taxon>rosids</taxon>
        <taxon>malvids</taxon>
        <taxon>Sapindales</taxon>
        <taxon>Sapindaceae</taxon>
        <taxon>Hippocastanoideae</taxon>
        <taxon>Acereae</taxon>
        <taxon>Acer</taxon>
    </lineage>
</organism>
<reference evidence="1" key="2">
    <citation type="submission" date="2023-02" db="EMBL/GenBank/DDBJ databases">
        <authorList>
            <person name="Swenson N.G."/>
            <person name="Wegrzyn J.L."/>
            <person name="Mcevoy S.L."/>
        </authorList>
    </citation>
    <scope>NUCLEOTIDE SEQUENCE</scope>
    <source>
        <strain evidence="1">91603</strain>
        <tissue evidence="1">Leaf</tissue>
    </source>
</reference>